<dbReference type="EMBL" id="CP139781">
    <property type="protein sequence ID" value="WRQ86232.1"/>
    <property type="molecule type" value="Genomic_DNA"/>
</dbReference>
<dbReference type="SUPFAM" id="SSF51445">
    <property type="entry name" value="(Trans)glycosidases"/>
    <property type="match status" value="1"/>
</dbReference>
<keyword evidence="1" id="KW-0732">Signal</keyword>
<dbReference type="Proteomes" id="UP000738431">
    <property type="component" value="Chromosome"/>
</dbReference>
<dbReference type="InterPro" id="IPR055151">
    <property type="entry name" value="GH113"/>
</dbReference>
<accession>A0ABZ1C3F1</accession>
<gene>
    <name evidence="2" type="ORF">K1X11_015560</name>
</gene>
<protein>
    <recommendedName>
        <fullName evidence="4">GTA TIM-barrel-like domain-containing protein</fullName>
    </recommendedName>
</protein>
<evidence type="ECO:0000313" key="3">
    <source>
        <dbReference type="Proteomes" id="UP000738431"/>
    </source>
</evidence>
<feature type="signal peptide" evidence="1">
    <location>
        <begin position="1"/>
        <end position="25"/>
    </location>
</feature>
<keyword evidence="3" id="KW-1185">Reference proteome</keyword>
<evidence type="ECO:0000313" key="2">
    <source>
        <dbReference type="EMBL" id="WRQ86232.1"/>
    </source>
</evidence>
<reference evidence="2 3" key="1">
    <citation type="submission" date="2021-08" db="EMBL/GenBank/DDBJ databases">
        <authorList>
            <person name="Zhang D."/>
            <person name="Zhang A."/>
            <person name="Wang L."/>
        </authorList>
    </citation>
    <scope>NUCLEOTIDE SEQUENCE [LARGE SCALE GENOMIC DNA]</scope>
    <source>
        <strain evidence="2 3">WL0086</strain>
    </source>
</reference>
<evidence type="ECO:0008006" key="4">
    <source>
        <dbReference type="Google" id="ProtNLM"/>
    </source>
</evidence>
<dbReference type="Gene3D" id="3.20.20.80">
    <property type="entry name" value="Glycosidases"/>
    <property type="match status" value="1"/>
</dbReference>
<evidence type="ECO:0000256" key="1">
    <source>
        <dbReference type="SAM" id="SignalP"/>
    </source>
</evidence>
<dbReference type="InterPro" id="IPR017853">
    <property type="entry name" value="GH"/>
</dbReference>
<proteinExistence type="predicted"/>
<dbReference type="RefSeq" id="WP_221031160.1">
    <property type="nucleotide sequence ID" value="NZ_CP139781.1"/>
</dbReference>
<dbReference type="CDD" id="cd19608">
    <property type="entry name" value="GH113_mannanase-like"/>
    <property type="match status" value="1"/>
</dbReference>
<feature type="chain" id="PRO_5046331210" description="GTA TIM-barrel-like domain-containing protein" evidence="1">
    <location>
        <begin position="26"/>
        <end position="347"/>
    </location>
</feature>
<sequence>MTVRLLPLLCLLGMCGAFDGAMVMAQPPESAPPNPDDTIRGVVISCQTWGREWGTDEMVEAMQEIKALGGNWVQIHPYGGIQRDGSISFGRLPEDPDEAPVWLARPIAEAQRLGLKICITPHLAPWRAGWSWRGDIRFEDDAAWERFFRDYEAWITRLARLCRDADGFVVGSELDQTIPGHEREWRRIIAAVRAETDAALSYAANWPDYQRVPFWDALDCISVSAYFPLVDHDRYPTPSELDRAWSRIREDLLDYGRRQGLRVVLMELGYDTGLNVAREPWRDGDRRAGGASLQALCLDRALTAIEQPDDDLLGAFLWKWFPGDSRGETFLKSDPHMREVIARHWLP</sequence>
<reference evidence="2 3" key="2">
    <citation type="submission" date="2023-12" db="EMBL/GenBank/DDBJ databases">
        <title>Description of an unclassified Opitutus bacterium of Verrucomicrobiota.</title>
        <authorList>
            <person name="Zhang D.-F."/>
        </authorList>
    </citation>
    <scope>NUCLEOTIDE SEQUENCE [LARGE SCALE GENOMIC DNA]</scope>
    <source>
        <strain evidence="2 3">WL0086</strain>
    </source>
</reference>
<organism evidence="2 3">
    <name type="scientific">Actomonas aquatica</name>
    <dbReference type="NCBI Taxonomy" id="2866162"/>
    <lineage>
        <taxon>Bacteria</taxon>
        <taxon>Pseudomonadati</taxon>
        <taxon>Verrucomicrobiota</taxon>
        <taxon>Opitutia</taxon>
        <taxon>Opitutales</taxon>
        <taxon>Opitutaceae</taxon>
        <taxon>Actomonas</taxon>
    </lineage>
</organism>
<dbReference type="Pfam" id="PF22612">
    <property type="entry name" value="GH113"/>
    <property type="match status" value="1"/>
</dbReference>
<name>A0ABZ1C3F1_9BACT</name>